<evidence type="ECO:0000256" key="1">
    <source>
        <dbReference type="ARBA" id="ARBA00023125"/>
    </source>
</evidence>
<sequence length="576" mass="65695">MEKMTGHPRLYRRGATYYHRAAIPVDIKGTYPKTEETFSLKTSNYQQALKLVRIAAAETDSKFEKHRRQIALQTRPYIDELSDNQIKRLGEMYFASRLDEDEETRLEGFYDPDDVNAELHPTPRPTFDEYSELGEAMTEDNKHNYARGKADPFFIGEAEDILSWDGVDINLSPTSSSLKKLARELQAASIRAAKSIKARNDGEVVETPSNAAMPPIGSTTIKLSAAIEQWADEKARTTWVPKTEKEHRIWMGHFVDIAGDHPINKYTKAHGRAFKNVLLNLPPNWTKHTTIAGIPIEQAAAKAKELGLKPMSEKNVNKLIGFVGSFWNWAENNYDDAPLNPLKGLKIKLRADVREERDPFTTEELNTIFRAPLFTGCKSKREWKSSGDLIMKESGRFWVPLIALFTGARLGEIIQLYVEDVREEHGILHFDINKNGDDKRLKNNNAKRIIPVHAELINFGFLSHIEAQRKAKSKRLFPDLPMGYDGYYSSPFSKFFNNFLIACGVRHPKNAFHSFRHSFEDACRDSDVPKEIMDALQGHGERGMSARYGRGYFLEKLNEAMSKLNYRALDLSHLKD</sequence>
<name>A0A2N3L195_9PROT</name>
<evidence type="ECO:0000256" key="2">
    <source>
        <dbReference type="ARBA" id="ARBA00023172"/>
    </source>
</evidence>
<dbReference type="RefSeq" id="WP_101304838.1">
    <property type="nucleotide sequence ID" value="NZ_NXGX01000012.1"/>
</dbReference>
<comment type="caution">
    <text evidence="4">The sequence shown here is derived from an EMBL/GenBank/DDBJ whole genome shotgun (WGS) entry which is preliminary data.</text>
</comment>
<dbReference type="Pfam" id="PF20172">
    <property type="entry name" value="DUF6538"/>
    <property type="match status" value="1"/>
</dbReference>
<dbReference type="Pfam" id="PF00589">
    <property type="entry name" value="Phage_integrase"/>
    <property type="match status" value="1"/>
</dbReference>
<dbReference type="InterPro" id="IPR046668">
    <property type="entry name" value="DUF6538"/>
</dbReference>
<evidence type="ECO:0000313" key="4">
    <source>
        <dbReference type="EMBL" id="PKR56496.1"/>
    </source>
</evidence>
<dbReference type="Gene3D" id="1.10.443.10">
    <property type="entry name" value="Intergrase catalytic core"/>
    <property type="match status" value="1"/>
</dbReference>
<reference evidence="4 5" key="1">
    <citation type="submission" date="2017-09" db="EMBL/GenBank/DDBJ databases">
        <title>Biodiversity and function of Thalassospira species in the particle-attached aromatic-hydrocarbon-degrading consortia from the surface seawater of the China South Sea.</title>
        <authorList>
            <person name="Dong C."/>
            <person name="Lai Q."/>
            <person name="Shao Z."/>
        </authorList>
    </citation>
    <scope>NUCLEOTIDE SEQUENCE [LARGE SCALE GENOMIC DNA]</scope>
    <source>
        <strain evidence="4 5">139Z-12</strain>
    </source>
</reference>
<keyword evidence="5" id="KW-1185">Reference proteome</keyword>
<dbReference type="PROSITE" id="PS51898">
    <property type="entry name" value="TYR_RECOMBINASE"/>
    <property type="match status" value="1"/>
</dbReference>
<dbReference type="InterPro" id="IPR010998">
    <property type="entry name" value="Integrase_recombinase_N"/>
</dbReference>
<organism evidence="4 5">
    <name type="scientific">Thalassospira lohafexi</name>
    <dbReference type="NCBI Taxonomy" id="744227"/>
    <lineage>
        <taxon>Bacteria</taxon>
        <taxon>Pseudomonadati</taxon>
        <taxon>Pseudomonadota</taxon>
        <taxon>Alphaproteobacteria</taxon>
        <taxon>Rhodospirillales</taxon>
        <taxon>Thalassospiraceae</taxon>
        <taxon>Thalassospira</taxon>
    </lineage>
</organism>
<feature type="domain" description="Tyr recombinase" evidence="3">
    <location>
        <begin position="355"/>
        <end position="562"/>
    </location>
</feature>
<protein>
    <submittedName>
        <fullName evidence="4">Integrase</fullName>
    </submittedName>
</protein>
<dbReference type="InterPro" id="IPR011010">
    <property type="entry name" value="DNA_brk_join_enz"/>
</dbReference>
<keyword evidence="2" id="KW-0233">DNA recombination</keyword>
<dbReference type="EMBL" id="NXGX01000012">
    <property type="protein sequence ID" value="PKR56496.1"/>
    <property type="molecule type" value="Genomic_DNA"/>
</dbReference>
<gene>
    <name evidence="4" type="ORF">COO92_20660</name>
</gene>
<keyword evidence="1" id="KW-0238">DNA-binding</keyword>
<dbReference type="GO" id="GO:0015074">
    <property type="term" value="P:DNA integration"/>
    <property type="evidence" value="ECO:0007669"/>
    <property type="project" value="InterPro"/>
</dbReference>
<proteinExistence type="predicted"/>
<dbReference type="Proteomes" id="UP000233332">
    <property type="component" value="Unassembled WGS sequence"/>
</dbReference>
<evidence type="ECO:0000313" key="5">
    <source>
        <dbReference type="Proteomes" id="UP000233332"/>
    </source>
</evidence>
<dbReference type="InterPro" id="IPR013762">
    <property type="entry name" value="Integrase-like_cat_sf"/>
</dbReference>
<dbReference type="AlphaFoldDB" id="A0A2N3L195"/>
<accession>A0A2N3L195</accession>
<dbReference type="GO" id="GO:0006310">
    <property type="term" value="P:DNA recombination"/>
    <property type="evidence" value="ECO:0007669"/>
    <property type="project" value="UniProtKB-KW"/>
</dbReference>
<evidence type="ECO:0000259" key="3">
    <source>
        <dbReference type="PROSITE" id="PS51898"/>
    </source>
</evidence>
<dbReference type="CDD" id="cd01184">
    <property type="entry name" value="INT_C_like_1"/>
    <property type="match status" value="1"/>
</dbReference>
<dbReference type="GO" id="GO:0003677">
    <property type="term" value="F:DNA binding"/>
    <property type="evidence" value="ECO:0007669"/>
    <property type="project" value="UniProtKB-KW"/>
</dbReference>
<dbReference type="Gene3D" id="1.10.150.130">
    <property type="match status" value="1"/>
</dbReference>
<dbReference type="InterPro" id="IPR002104">
    <property type="entry name" value="Integrase_catalytic"/>
</dbReference>
<dbReference type="SUPFAM" id="SSF56349">
    <property type="entry name" value="DNA breaking-rejoining enzymes"/>
    <property type="match status" value="1"/>
</dbReference>